<dbReference type="GO" id="GO:0005524">
    <property type="term" value="F:ATP binding"/>
    <property type="evidence" value="ECO:0007669"/>
    <property type="project" value="UniProtKB-UniRule"/>
</dbReference>
<evidence type="ECO:0000256" key="9">
    <source>
        <dbReference type="ARBA" id="ARBA00022827"/>
    </source>
</evidence>
<proteinExistence type="inferred from homology"/>
<reference evidence="16 17" key="1">
    <citation type="submission" date="2015-09" db="EMBL/GenBank/DDBJ databases">
        <authorList>
            <consortium name="Pathogen Informatics"/>
        </authorList>
    </citation>
    <scope>NUCLEOTIDE SEQUENCE [LARGE SCALE GENOMIC DNA]</scope>
    <source>
        <strain evidence="16 17">2789STDY5834876</strain>
    </source>
</reference>
<evidence type="ECO:0000256" key="1">
    <source>
        <dbReference type="ARBA" id="ARBA00004726"/>
    </source>
</evidence>
<dbReference type="InterPro" id="IPR023465">
    <property type="entry name" value="Riboflavin_kinase_dom_sf"/>
</dbReference>
<dbReference type="InterPro" id="IPR014729">
    <property type="entry name" value="Rossmann-like_a/b/a_fold"/>
</dbReference>
<dbReference type="GO" id="GO:0006747">
    <property type="term" value="P:FAD biosynthetic process"/>
    <property type="evidence" value="ECO:0007669"/>
    <property type="project" value="UniProtKB-UniRule"/>
</dbReference>
<dbReference type="Pfam" id="PF06574">
    <property type="entry name" value="FAD_syn"/>
    <property type="match status" value="1"/>
</dbReference>
<dbReference type="AlphaFoldDB" id="A0A174ALM5"/>
<dbReference type="InterPro" id="IPR015865">
    <property type="entry name" value="Riboflavin_kinase_bac/euk"/>
</dbReference>
<comment type="catalytic activity">
    <reaction evidence="12 14">
        <text>riboflavin + ATP = FMN + ADP + H(+)</text>
        <dbReference type="Rhea" id="RHEA:14357"/>
        <dbReference type="ChEBI" id="CHEBI:15378"/>
        <dbReference type="ChEBI" id="CHEBI:30616"/>
        <dbReference type="ChEBI" id="CHEBI:57986"/>
        <dbReference type="ChEBI" id="CHEBI:58210"/>
        <dbReference type="ChEBI" id="CHEBI:456216"/>
        <dbReference type="EC" id="2.7.1.26"/>
    </reaction>
</comment>
<comment type="pathway">
    <text evidence="1 14">Cofactor biosynthesis; FAD biosynthesis; FAD from FMN: step 1/1.</text>
</comment>
<dbReference type="SMART" id="SM00904">
    <property type="entry name" value="Flavokinase"/>
    <property type="match status" value="1"/>
</dbReference>
<comment type="pathway">
    <text evidence="2 14">Cofactor biosynthesis; FMN biosynthesis; FMN from riboflavin (ATP route): step 1/1.</text>
</comment>
<evidence type="ECO:0000313" key="16">
    <source>
        <dbReference type="EMBL" id="CUN89661.1"/>
    </source>
</evidence>
<evidence type="ECO:0000256" key="3">
    <source>
        <dbReference type="ARBA" id="ARBA00022630"/>
    </source>
</evidence>
<dbReference type="NCBIfam" id="TIGR00125">
    <property type="entry name" value="cyt_tran_rel"/>
    <property type="match status" value="1"/>
</dbReference>
<keyword evidence="11" id="KW-0511">Multifunctional enzyme</keyword>
<dbReference type="UniPathway" id="UPA00276">
    <property type="reaction ID" value="UER00406"/>
</dbReference>
<feature type="domain" description="Riboflavin kinase" evidence="15">
    <location>
        <begin position="171"/>
        <end position="296"/>
    </location>
</feature>
<dbReference type="InterPro" id="IPR015864">
    <property type="entry name" value="FAD_synthase"/>
</dbReference>
<dbReference type="NCBIfam" id="TIGR00083">
    <property type="entry name" value="ribF"/>
    <property type="match status" value="1"/>
</dbReference>
<dbReference type="GO" id="GO:0003919">
    <property type="term" value="F:FMN adenylyltransferase activity"/>
    <property type="evidence" value="ECO:0007669"/>
    <property type="project" value="UniProtKB-UniRule"/>
</dbReference>
<dbReference type="STRING" id="39482.ERS852491_00760"/>
<dbReference type="SUPFAM" id="SSF82114">
    <property type="entry name" value="Riboflavin kinase-like"/>
    <property type="match status" value="1"/>
</dbReference>
<evidence type="ECO:0000256" key="2">
    <source>
        <dbReference type="ARBA" id="ARBA00005201"/>
    </source>
</evidence>
<evidence type="ECO:0000256" key="6">
    <source>
        <dbReference type="ARBA" id="ARBA00022695"/>
    </source>
</evidence>
<dbReference type="PANTHER" id="PTHR22749">
    <property type="entry name" value="RIBOFLAVIN KINASE/FMN ADENYLYLTRANSFERASE"/>
    <property type="match status" value="1"/>
</dbReference>
<keyword evidence="9 14" id="KW-0274">FAD</keyword>
<keyword evidence="3 14" id="KW-0285">Flavoprotein</keyword>
<dbReference type="Gene3D" id="3.40.50.620">
    <property type="entry name" value="HUPs"/>
    <property type="match status" value="1"/>
</dbReference>
<dbReference type="UniPathway" id="UPA00277">
    <property type="reaction ID" value="UER00407"/>
</dbReference>
<evidence type="ECO:0000313" key="17">
    <source>
        <dbReference type="Proteomes" id="UP000095544"/>
    </source>
</evidence>
<evidence type="ECO:0000256" key="14">
    <source>
        <dbReference type="PIRNR" id="PIRNR004491"/>
    </source>
</evidence>
<evidence type="ECO:0000256" key="7">
    <source>
        <dbReference type="ARBA" id="ARBA00022741"/>
    </source>
</evidence>
<dbReference type="GO" id="GO:0009231">
    <property type="term" value="P:riboflavin biosynthetic process"/>
    <property type="evidence" value="ECO:0007669"/>
    <property type="project" value="InterPro"/>
</dbReference>
<keyword evidence="8 14" id="KW-0418">Kinase</keyword>
<dbReference type="Pfam" id="PF01687">
    <property type="entry name" value="Flavokinase"/>
    <property type="match status" value="1"/>
</dbReference>
<organism evidence="16 17">
    <name type="scientific">Faecalicatena contorta</name>
    <dbReference type="NCBI Taxonomy" id="39482"/>
    <lineage>
        <taxon>Bacteria</taxon>
        <taxon>Bacillati</taxon>
        <taxon>Bacillota</taxon>
        <taxon>Clostridia</taxon>
        <taxon>Lachnospirales</taxon>
        <taxon>Lachnospiraceae</taxon>
        <taxon>Faecalicatena</taxon>
    </lineage>
</organism>
<evidence type="ECO:0000256" key="12">
    <source>
        <dbReference type="ARBA" id="ARBA00047880"/>
    </source>
</evidence>
<keyword evidence="4 14" id="KW-0288">FMN</keyword>
<dbReference type="PIRSF" id="PIRSF004491">
    <property type="entry name" value="FAD_Synth"/>
    <property type="match status" value="1"/>
</dbReference>
<dbReference type="GO" id="GO:0008531">
    <property type="term" value="F:riboflavin kinase activity"/>
    <property type="evidence" value="ECO:0007669"/>
    <property type="project" value="UniProtKB-UniRule"/>
</dbReference>
<name>A0A174ALM5_9FIRM</name>
<dbReference type="EMBL" id="CYZU01000005">
    <property type="protein sequence ID" value="CUN89661.1"/>
    <property type="molecule type" value="Genomic_DNA"/>
</dbReference>
<evidence type="ECO:0000256" key="11">
    <source>
        <dbReference type="ARBA" id="ARBA00023268"/>
    </source>
</evidence>
<evidence type="ECO:0000256" key="13">
    <source>
        <dbReference type="ARBA" id="ARBA00049494"/>
    </source>
</evidence>
<sequence length="302" mass="34715">MRYYTDINSYQETEKTAVTLGKFDSLHRGHQKLISRVRDCAEKEKLKSVVFAFDMKKETLLTNKERRQHLEEQVDCMIQCPFTKEIREMEAETFIEKILVNTLHASHIVVGTDFYFGHGKRGDAGMLAELAPKYGYRLGVVEKELYGDREISSTYVREALEEGDAMLANQLLGYPYHMTGIVEHGRQLGRTLGFPTMNIAPKERKIMPRFGVYTCRILVDGMWYHGIGNVGIKPTVTDEPRLLAEVFVFGYKGDAYGKEITVEFCSFVRPETKFCSVEELKQQVDRDIQSGKAYFREKSLTN</sequence>
<keyword evidence="10 14" id="KW-0067">ATP-binding</keyword>
<evidence type="ECO:0000256" key="5">
    <source>
        <dbReference type="ARBA" id="ARBA00022679"/>
    </source>
</evidence>
<dbReference type="GO" id="GO:0009398">
    <property type="term" value="P:FMN biosynthetic process"/>
    <property type="evidence" value="ECO:0007669"/>
    <property type="project" value="UniProtKB-UniRule"/>
</dbReference>
<dbReference type="EC" id="2.7.7.2" evidence="14"/>
<dbReference type="InterPro" id="IPR002606">
    <property type="entry name" value="Riboflavin_kinase_bac"/>
</dbReference>
<dbReference type="EC" id="2.7.1.26" evidence="14"/>
<evidence type="ECO:0000256" key="8">
    <source>
        <dbReference type="ARBA" id="ARBA00022777"/>
    </source>
</evidence>
<dbReference type="SUPFAM" id="SSF52374">
    <property type="entry name" value="Nucleotidylyl transferase"/>
    <property type="match status" value="1"/>
</dbReference>
<protein>
    <recommendedName>
        <fullName evidence="14">Riboflavin biosynthesis protein</fullName>
    </recommendedName>
    <domain>
        <recommendedName>
            <fullName evidence="14">Riboflavin kinase</fullName>
            <ecNumber evidence="14">2.7.1.26</ecNumber>
        </recommendedName>
        <alternativeName>
            <fullName evidence="14">Flavokinase</fullName>
        </alternativeName>
    </domain>
    <domain>
        <recommendedName>
            <fullName evidence="14">FMN adenylyltransferase</fullName>
            <ecNumber evidence="14">2.7.7.2</ecNumber>
        </recommendedName>
        <alternativeName>
            <fullName evidence="14">FAD pyrophosphorylase</fullName>
        </alternativeName>
        <alternativeName>
            <fullName evidence="14">FAD synthase</fullName>
        </alternativeName>
    </domain>
</protein>
<dbReference type="InterPro" id="IPR004821">
    <property type="entry name" value="Cyt_trans-like"/>
</dbReference>
<keyword evidence="5 14" id="KW-0808">Transferase</keyword>
<comment type="similarity">
    <text evidence="14">Belongs to the ribF family.</text>
</comment>
<comment type="catalytic activity">
    <reaction evidence="13 14">
        <text>FMN + ATP + H(+) = FAD + diphosphate</text>
        <dbReference type="Rhea" id="RHEA:17237"/>
        <dbReference type="ChEBI" id="CHEBI:15378"/>
        <dbReference type="ChEBI" id="CHEBI:30616"/>
        <dbReference type="ChEBI" id="CHEBI:33019"/>
        <dbReference type="ChEBI" id="CHEBI:57692"/>
        <dbReference type="ChEBI" id="CHEBI:58210"/>
        <dbReference type="EC" id="2.7.7.2"/>
    </reaction>
</comment>
<evidence type="ECO:0000259" key="15">
    <source>
        <dbReference type="SMART" id="SM00904"/>
    </source>
</evidence>
<accession>A0A174ALM5</accession>
<dbReference type="InterPro" id="IPR023468">
    <property type="entry name" value="Riboflavin_kinase"/>
</dbReference>
<dbReference type="OrthoDB" id="9803667at2"/>
<gene>
    <name evidence="16" type="primary">ribF</name>
    <name evidence="16" type="ORF">ERS852491_00760</name>
</gene>
<keyword evidence="6 14" id="KW-0548">Nucleotidyltransferase</keyword>
<dbReference type="Gene3D" id="2.40.30.30">
    <property type="entry name" value="Riboflavin kinase-like"/>
    <property type="match status" value="1"/>
</dbReference>
<dbReference type="PANTHER" id="PTHR22749:SF6">
    <property type="entry name" value="RIBOFLAVIN KINASE"/>
    <property type="match status" value="1"/>
</dbReference>
<dbReference type="NCBIfam" id="NF004162">
    <property type="entry name" value="PRK05627.1-5"/>
    <property type="match status" value="1"/>
</dbReference>
<dbReference type="Proteomes" id="UP000095544">
    <property type="component" value="Unassembled WGS sequence"/>
</dbReference>
<evidence type="ECO:0000256" key="4">
    <source>
        <dbReference type="ARBA" id="ARBA00022643"/>
    </source>
</evidence>
<dbReference type="CDD" id="cd02064">
    <property type="entry name" value="FAD_synthetase_N"/>
    <property type="match status" value="1"/>
</dbReference>
<keyword evidence="7 14" id="KW-0547">Nucleotide-binding</keyword>
<evidence type="ECO:0000256" key="10">
    <source>
        <dbReference type="ARBA" id="ARBA00022840"/>
    </source>
</evidence>
<dbReference type="RefSeq" id="WP_050642415.1">
    <property type="nucleotide sequence ID" value="NZ_CABKUE010000009.1"/>
</dbReference>